<dbReference type="eggNOG" id="COG2021">
    <property type="taxonomic scope" value="Bacteria"/>
</dbReference>
<comment type="caution">
    <text evidence="2">The sequence shown here is derived from an EMBL/GenBank/DDBJ whole genome shotgun (WGS) entry which is preliminary data.</text>
</comment>
<dbReference type="EMBL" id="QYCY01000001">
    <property type="protein sequence ID" value="RLV77420.1"/>
    <property type="molecule type" value="Genomic_DNA"/>
</dbReference>
<dbReference type="Proteomes" id="UP000281594">
    <property type="component" value="Unassembled WGS sequence"/>
</dbReference>
<name>A0A0A0NSQ6_STRRN</name>
<dbReference type="KEGG" id="src:M271_40035"/>
<proteinExistence type="predicted"/>
<reference evidence="2 3" key="1">
    <citation type="journal article" date="2018" name="J. Biol. Chem.">
        <title>Discovery of the actinoplanic acid pathway in Streptomyces rapamycinicus reveals a genetically conserved synergism with rapamycin.</title>
        <authorList>
            <person name="Mrak P."/>
            <person name="Krastel P."/>
            <person name="Pivk Lukancic P."/>
            <person name="Tao J."/>
            <person name="Pistorius D."/>
            <person name="Moore C.M."/>
        </authorList>
    </citation>
    <scope>NUCLEOTIDE SEQUENCE [LARGE SCALE GENOMIC DNA]</scope>
    <source>
        <strain evidence="2 3">NRRL 5491</strain>
    </source>
</reference>
<dbReference type="SUPFAM" id="SSF53474">
    <property type="entry name" value="alpha/beta-Hydrolases"/>
    <property type="match status" value="1"/>
</dbReference>
<accession>A0A0A0NSQ6</accession>
<dbReference type="InterPro" id="IPR029058">
    <property type="entry name" value="AB_hydrolase_fold"/>
</dbReference>
<feature type="domain" description="AB hydrolase-1" evidence="1">
    <location>
        <begin position="24"/>
        <end position="249"/>
    </location>
</feature>
<dbReference type="GO" id="GO:0003824">
    <property type="term" value="F:catalytic activity"/>
    <property type="evidence" value="ECO:0007669"/>
    <property type="project" value="UniProtKB-ARBA"/>
</dbReference>
<evidence type="ECO:0000259" key="1">
    <source>
        <dbReference type="Pfam" id="PF12697"/>
    </source>
</evidence>
<dbReference type="Pfam" id="PF12697">
    <property type="entry name" value="Abhydrolase_6"/>
    <property type="match status" value="1"/>
</dbReference>
<dbReference type="AlphaFoldDB" id="A0A0A0NSQ6"/>
<dbReference type="RefSeq" id="WP_020872870.1">
    <property type="nucleotide sequence ID" value="NC_022785.1"/>
</dbReference>
<dbReference type="PANTHER" id="PTHR43689:SF38">
    <property type="entry name" value="AB HYDROLASE-1 DOMAIN-CONTAINING PROTEIN"/>
    <property type="match status" value="1"/>
</dbReference>
<dbReference type="HOGENOM" id="CLU_020336_50_1_11"/>
<dbReference type="PANTHER" id="PTHR43689">
    <property type="entry name" value="HYDROLASE"/>
    <property type="match status" value="1"/>
</dbReference>
<dbReference type="InterPro" id="IPR000073">
    <property type="entry name" value="AB_hydrolase_1"/>
</dbReference>
<gene>
    <name evidence="2" type="ORF">D3C57_103585</name>
</gene>
<evidence type="ECO:0000313" key="3">
    <source>
        <dbReference type="Proteomes" id="UP000281594"/>
    </source>
</evidence>
<sequence length="260" mass="27299">MATLTVGGGRQVRYRRAGSGPPVVLVAAGGPGDFWQAHQVPALAAVGYEAITLELPEAAGPRDELTALLADSVELLGTGPCGLVGFSFGAQLVQGLLVHRPDLWTRAVLVATRGRPDPVGGALLRAERALHAAGAQPPPPYQAFFQAVLHLGPRTWEREGEILDWLDLFEAGARTGGVPPEPPGDQADQLAGLHGVTGPVLVLGFQYDIVAPPRLGREVAEALPAGRYREIPDCGHYGCLERPGTVNEAMVGFLSAPVPR</sequence>
<organism evidence="2 3">
    <name type="scientific">Streptomyces rapamycinicus (strain ATCC 29253 / DSM 41530 / NRRL 5491 / AYB-994)</name>
    <name type="common">Streptomyces hygroscopicus (strain ATCC 29253)</name>
    <dbReference type="NCBI Taxonomy" id="1343740"/>
    <lineage>
        <taxon>Bacteria</taxon>
        <taxon>Bacillati</taxon>
        <taxon>Actinomycetota</taxon>
        <taxon>Actinomycetes</taxon>
        <taxon>Kitasatosporales</taxon>
        <taxon>Streptomycetaceae</taxon>
        <taxon>Streptomyces</taxon>
        <taxon>Streptomyces violaceusniger group</taxon>
    </lineage>
</organism>
<dbReference type="STRING" id="1343740.M271_40035"/>
<dbReference type="Gene3D" id="3.40.50.1820">
    <property type="entry name" value="alpha/beta hydrolase"/>
    <property type="match status" value="1"/>
</dbReference>
<protein>
    <recommendedName>
        <fullName evidence="1">AB hydrolase-1 domain-containing protein</fullName>
    </recommendedName>
</protein>
<evidence type="ECO:0000313" key="2">
    <source>
        <dbReference type="EMBL" id="RLV77420.1"/>
    </source>
</evidence>